<evidence type="ECO:0000256" key="1">
    <source>
        <dbReference type="SAM" id="MobiDB-lite"/>
    </source>
</evidence>
<dbReference type="Proteomes" id="UP000053039">
    <property type="component" value="Unassembled WGS sequence"/>
</dbReference>
<name>A0A117PP75_9ACTN</name>
<dbReference type="AlphaFoldDB" id="A0A117PP75"/>
<dbReference type="Gene3D" id="3.20.20.140">
    <property type="entry name" value="Metal-dependent hydrolases"/>
    <property type="match status" value="1"/>
</dbReference>
<evidence type="ECO:0008006" key="4">
    <source>
        <dbReference type="Google" id="ProtNLM"/>
    </source>
</evidence>
<sequence>MARIIASGLRVVPETDAGIGSFKPHDVYPHALSQLAGLGMPTGDVLRSATSEAVGRGRLRPVADADLLVLGSSPIEDMSAVRTSRRYTGRPTAFADPAAALVVARKEAGATGTHLLQPVPAVPTTRSRSHAGSDPPPRPSTRAAFSLRIRGRT</sequence>
<gene>
    <name evidence="2" type="ORF">AQI94_32990</name>
</gene>
<accession>A0A117PP75</accession>
<evidence type="ECO:0000313" key="2">
    <source>
        <dbReference type="EMBL" id="KUM84143.1"/>
    </source>
</evidence>
<evidence type="ECO:0000313" key="3">
    <source>
        <dbReference type="Proteomes" id="UP000053039"/>
    </source>
</evidence>
<proteinExistence type="predicted"/>
<feature type="region of interest" description="Disordered" evidence="1">
    <location>
        <begin position="112"/>
        <end position="153"/>
    </location>
</feature>
<dbReference type="EMBL" id="LMWM01000038">
    <property type="protein sequence ID" value="KUM84143.1"/>
    <property type="molecule type" value="Genomic_DNA"/>
</dbReference>
<organism evidence="2 3">
    <name type="scientific">Streptomyces pseudovenezuelae</name>
    <dbReference type="NCBI Taxonomy" id="67350"/>
    <lineage>
        <taxon>Bacteria</taxon>
        <taxon>Bacillati</taxon>
        <taxon>Actinomycetota</taxon>
        <taxon>Actinomycetes</taxon>
        <taxon>Kitasatosporales</taxon>
        <taxon>Streptomycetaceae</taxon>
        <taxon>Streptomyces</taxon>
        <taxon>Streptomyces aurantiacus group</taxon>
    </lineage>
</organism>
<dbReference type="InterPro" id="IPR011059">
    <property type="entry name" value="Metal-dep_hydrolase_composite"/>
</dbReference>
<dbReference type="Gene3D" id="2.30.40.10">
    <property type="entry name" value="Urease, subunit C, domain 1"/>
    <property type="match status" value="1"/>
</dbReference>
<reference evidence="2 3" key="1">
    <citation type="submission" date="2015-10" db="EMBL/GenBank/DDBJ databases">
        <title>Draft genome sequence of Streptomyces pseudovenezuelae DSM 40212, type strain for the species Streptomyces pseudovenezuelae.</title>
        <authorList>
            <person name="Ruckert C."/>
            <person name="Winkler A."/>
            <person name="Kalinowski J."/>
            <person name="Kampfer P."/>
            <person name="Glaeser S."/>
        </authorList>
    </citation>
    <scope>NUCLEOTIDE SEQUENCE [LARGE SCALE GENOMIC DNA]</scope>
    <source>
        <strain evidence="2 3">DSM 40212</strain>
    </source>
</reference>
<protein>
    <recommendedName>
        <fullName evidence="4">Amidohydrolase-related domain-containing protein</fullName>
    </recommendedName>
</protein>
<dbReference type="GO" id="GO:0016810">
    <property type="term" value="F:hydrolase activity, acting on carbon-nitrogen (but not peptide) bonds"/>
    <property type="evidence" value="ECO:0007669"/>
    <property type="project" value="InterPro"/>
</dbReference>
<comment type="caution">
    <text evidence="2">The sequence shown here is derived from an EMBL/GenBank/DDBJ whole genome shotgun (WGS) entry which is preliminary data.</text>
</comment>